<dbReference type="OrthoDB" id="4760165at2"/>
<dbReference type="PANTHER" id="PTHR39456:SF1">
    <property type="entry name" value="METAL-DEPENDENT HYDROLASE"/>
    <property type="match status" value="1"/>
</dbReference>
<keyword evidence="1" id="KW-0378">Hydrolase</keyword>
<dbReference type="PANTHER" id="PTHR39456">
    <property type="entry name" value="METAL-DEPENDENT HYDROLASE"/>
    <property type="match status" value="1"/>
</dbReference>
<dbReference type="Proteomes" id="UP000253940">
    <property type="component" value="Chromosome"/>
</dbReference>
<name>A0A345P568_9GAMM</name>
<reference evidence="1 2" key="1">
    <citation type="submission" date="2018-07" db="EMBL/GenBank/DDBJ databases">
        <title>Genome sequencing of Moraxellaceae gen. HYN0046.</title>
        <authorList>
            <person name="Kim M."/>
            <person name="Yi H."/>
        </authorList>
    </citation>
    <scope>NUCLEOTIDE SEQUENCE [LARGE SCALE GENOMIC DNA]</scope>
    <source>
        <strain evidence="1 2">HYN0046</strain>
    </source>
</reference>
<dbReference type="AlphaFoldDB" id="A0A345P568"/>
<evidence type="ECO:0000313" key="2">
    <source>
        <dbReference type="Proteomes" id="UP000253940"/>
    </source>
</evidence>
<dbReference type="KEGG" id="mbah:HYN46_06025"/>
<dbReference type="GO" id="GO:0016787">
    <property type="term" value="F:hydrolase activity"/>
    <property type="evidence" value="ECO:0007669"/>
    <property type="project" value="UniProtKB-KW"/>
</dbReference>
<gene>
    <name evidence="1" type="ORF">HYN46_06025</name>
</gene>
<protein>
    <submittedName>
        <fullName evidence="1">Metal-dependent hydrolase</fullName>
    </submittedName>
</protein>
<proteinExistence type="predicted"/>
<keyword evidence="2" id="KW-1185">Reference proteome</keyword>
<dbReference type="Pfam" id="PF10118">
    <property type="entry name" value="Metal_hydrol"/>
    <property type="match status" value="1"/>
</dbReference>
<dbReference type="InterPro" id="IPR016516">
    <property type="entry name" value="UCP07580"/>
</dbReference>
<organism evidence="1 2">
    <name type="scientific">Aquirhabdus parva</name>
    <dbReference type="NCBI Taxonomy" id="2283318"/>
    <lineage>
        <taxon>Bacteria</taxon>
        <taxon>Pseudomonadati</taxon>
        <taxon>Pseudomonadota</taxon>
        <taxon>Gammaproteobacteria</taxon>
        <taxon>Moraxellales</taxon>
        <taxon>Moraxellaceae</taxon>
        <taxon>Aquirhabdus</taxon>
    </lineage>
</organism>
<accession>A0A345P568</accession>
<dbReference type="EMBL" id="CP031222">
    <property type="protein sequence ID" value="AXI02427.1"/>
    <property type="molecule type" value="Genomic_DNA"/>
</dbReference>
<sequence length="325" mass="36681">MGVLSAIKTSVGKHSASHTATHIVPRKVKFDWSHTPLEWIPGSPFASHFINEINTILPAGEFWFCRLYNKALPLITDDKLREDVQMFIRQEAMHARAHGSAIAEYLQSHNIDTERNTKIMDWLFDEALADAPLGVNVPKFLEKRWLIIRLGLIATIEHMTCVLGNYVLENKAWDKAGADPVLLDLLRWHGAEEVEHRSVAFDLYQHLGGDYLSRYYLSLVAVPMILGLWVDGAAHIMSQDEQYKSKKPSVFKPWVWLQWAKESKTGHLPHPLWLIAQQVSYFSPWYNPVTEGSTEDALAYLATSPAAKRATEMAAKPVAEAVAAS</sequence>
<evidence type="ECO:0000313" key="1">
    <source>
        <dbReference type="EMBL" id="AXI02427.1"/>
    </source>
</evidence>
<dbReference type="PIRSF" id="PIRSF007580">
    <property type="entry name" value="UCP07580"/>
    <property type="match status" value="1"/>
</dbReference>
<dbReference type="RefSeq" id="WP_114898537.1">
    <property type="nucleotide sequence ID" value="NZ_CP031222.1"/>
</dbReference>